<gene>
    <name evidence="3" type="ORF">METBISCDRAFT_21724</name>
</gene>
<accession>A0A4P9ZGI6</accession>
<dbReference type="OrthoDB" id="690068at2759"/>
<dbReference type="AlphaFoldDB" id="A0A4P9ZGI6"/>
<keyword evidence="4" id="KW-1185">Reference proteome</keyword>
<sequence>MNGLLLYKPAVLVSQPEIYSRAPHADAQPKKKSRRSSSLIDDDELARRRTEKKQLHSIIEKRTRIKINREFQALKYLIAACWAIGTQRKTFLPSNTNTNKIDGMFKLTILRVSVEYILYLHHIVQKQHEMLSHVPGLDYVFDVSFLKVPLDANAYRNIDQDFSFAALYEGAQATACSRVPSVKEDEMLTAQDLGAPKSAAHATPLSLPARPTESAPHAQTHAPHGARSQRPCIEKLLN</sequence>
<dbReference type="GO" id="GO:0046983">
    <property type="term" value="F:protein dimerization activity"/>
    <property type="evidence" value="ECO:0007669"/>
    <property type="project" value="InterPro"/>
</dbReference>
<evidence type="ECO:0000313" key="4">
    <source>
        <dbReference type="Proteomes" id="UP000268321"/>
    </source>
</evidence>
<proteinExistence type="predicted"/>
<evidence type="ECO:0000259" key="2">
    <source>
        <dbReference type="PROSITE" id="PS50888"/>
    </source>
</evidence>
<dbReference type="EMBL" id="ML004433">
    <property type="protein sequence ID" value="RKP32207.1"/>
    <property type="molecule type" value="Genomic_DNA"/>
</dbReference>
<dbReference type="SUPFAM" id="SSF47459">
    <property type="entry name" value="HLH, helix-loop-helix DNA-binding domain"/>
    <property type="match status" value="1"/>
</dbReference>
<reference evidence="4" key="1">
    <citation type="journal article" date="2018" name="Nat. Microbiol.">
        <title>Leveraging single-cell genomics to expand the fungal tree of life.</title>
        <authorList>
            <person name="Ahrendt S.R."/>
            <person name="Quandt C.A."/>
            <person name="Ciobanu D."/>
            <person name="Clum A."/>
            <person name="Salamov A."/>
            <person name="Andreopoulos B."/>
            <person name="Cheng J.F."/>
            <person name="Woyke T."/>
            <person name="Pelin A."/>
            <person name="Henrissat B."/>
            <person name="Reynolds N.K."/>
            <person name="Benny G.L."/>
            <person name="Smith M.E."/>
            <person name="James T.Y."/>
            <person name="Grigoriev I.V."/>
        </authorList>
    </citation>
    <scope>NUCLEOTIDE SEQUENCE [LARGE SCALE GENOMIC DNA]</scope>
    <source>
        <strain evidence="4">Baker2002</strain>
    </source>
</reference>
<organism evidence="3 4">
    <name type="scientific">Metschnikowia bicuspidata</name>
    <dbReference type="NCBI Taxonomy" id="27322"/>
    <lineage>
        <taxon>Eukaryota</taxon>
        <taxon>Fungi</taxon>
        <taxon>Dikarya</taxon>
        <taxon>Ascomycota</taxon>
        <taxon>Saccharomycotina</taxon>
        <taxon>Pichiomycetes</taxon>
        <taxon>Metschnikowiaceae</taxon>
        <taxon>Metschnikowia</taxon>
    </lineage>
</organism>
<feature type="region of interest" description="Disordered" evidence="1">
    <location>
        <begin position="194"/>
        <end position="230"/>
    </location>
</feature>
<name>A0A4P9ZGI6_9ASCO</name>
<dbReference type="Proteomes" id="UP000268321">
    <property type="component" value="Unassembled WGS sequence"/>
</dbReference>
<evidence type="ECO:0000313" key="3">
    <source>
        <dbReference type="EMBL" id="RKP32207.1"/>
    </source>
</evidence>
<feature type="region of interest" description="Disordered" evidence="1">
    <location>
        <begin position="22"/>
        <end position="43"/>
    </location>
</feature>
<dbReference type="SMART" id="SM00353">
    <property type="entry name" value="HLH"/>
    <property type="match status" value="1"/>
</dbReference>
<dbReference type="InterPro" id="IPR036638">
    <property type="entry name" value="HLH_DNA-bd_sf"/>
</dbReference>
<feature type="domain" description="BHLH" evidence="2">
    <location>
        <begin position="51"/>
        <end position="120"/>
    </location>
</feature>
<dbReference type="InterPro" id="IPR011598">
    <property type="entry name" value="bHLH_dom"/>
</dbReference>
<protein>
    <recommendedName>
        <fullName evidence="2">BHLH domain-containing protein</fullName>
    </recommendedName>
</protein>
<dbReference type="Gene3D" id="4.10.280.10">
    <property type="entry name" value="Helix-loop-helix DNA-binding domain"/>
    <property type="match status" value="1"/>
</dbReference>
<dbReference type="PROSITE" id="PS50888">
    <property type="entry name" value="BHLH"/>
    <property type="match status" value="1"/>
</dbReference>
<dbReference type="Pfam" id="PF00010">
    <property type="entry name" value="HLH"/>
    <property type="match status" value="1"/>
</dbReference>
<evidence type="ECO:0000256" key="1">
    <source>
        <dbReference type="SAM" id="MobiDB-lite"/>
    </source>
</evidence>